<reference evidence="2" key="1">
    <citation type="journal article" date="2015" name="Nature">
        <title>Complex archaea that bridge the gap between prokaryotes and eukaryotes.</title>
        <authorList>
            <person name="Spang A."/>
            <person name="Saw J.H."/>
            <person name="Jorgensen S.L."/>
            <person name="Zaremba-Niedzwiedzka K."/>
            <person name="Martijn J."/>
            <person name="Lind A.E."/>
            <person name="van Eijk R."/>
            <person name="Schleper C."/>
            <person name="Guy L."/>
            <person name="Ettema T.J."/>
        </authorList>
    </citation>
    <scope>NUCLEOTIDE SEQUENCE</scope>
</reference>
<gene>
    <name evidence="2" type="ORF">LCGC14_2025500</name>
</gene>
<feature type="non-terminal residue" evidence="2">
    <location>
        <position position="1"/>
    </location>
</feature>
<evidence type="ECO:0000256" key="1">
    <source>
        <dbReference type="SAM" id="MobiDB-lite"/>
    </source>
</evidence>
<dbReference type="EMBL" id="LAZR01023479">
    <property type="protein sequence ID" value="KKL78371.1"/>
    <property type="molecule type" value="Genomic_DNA"/>
</dbReference>
<name>A0A0F9FIT1_9ZZZZ</name>
<feature type="compositionally biased region" description="Low complexity" evidence="1">
    <location>
        <begin position="412"/>
        <end position="432"/>
    </location>
</feature>
<organism evidence="2">
    <name type="scientific">marine sediment metagenome</name>
    <dbReference type="NCBI Taxonomy" id="412755"/>
    <lineage>
        <taxon>unclassified sequences</taxon>
        <taxon>metagenomes</taxon>
        <taxon>ecological metagenomes</taxon>
    </lineage>
</organism>
<comment type="caution">
    <text evidence="2">The sequence shown here is derived from an EMBL/GenBank/DDBJ whole genome shotgun (WGS) entry which is preliminary data.</text>
</comment>
<feature type="compositionally biased region" description="Polar residues" evidence="1">
    <location>
        <begin position="453"/>
        <end position="464"/>
    </location>
</feature>
<feature type="region of interest" description="Disordered" evidence="1">
    <location>
        <begin position="412"/>
        <end position="464"/>
    </location>
</feature>
<protein>
    <submittedName>
        <fullName evidence="2">Uncharacterized protein</fullName>
    </submittedName>
</protein>
<accession>A0A0F9FIT1</accession>
<evidence type="ECO:0000313" key="2">
    <source>
        <dbReference type="EMBL" id="KKL78371.1"/>
    </source>
</evidence>
<proteinExistence type="predicted"/>
<dbReference type="AlphaFoldDB" id="A0A0F9FIT1"/>
<sequence length="464" mass="51771">RYGDFAILLRNPKTVYTRYSDYMLEAVMYASIKRPEEIQAFWNNDQLKAIIDSDMAPKDWVVLDYVDYFRRVVFCYPGRTIEQISPGGTFTVGEDDSATEIAVITLMNEPWELDFLPWAAVIGGTALEGKPENARFPLLYGILKADQWNNTNIIGTLMMSEAIAEAARPDVIRQGISPDSIEATYGQPGGTWDVPAGHSVDPMPPGQLDPALREALDRQLQDMSRATIPSVLVTAEALPDEPFAGFNQRIQQAMASLMPYKFLAERWFEEAYRLMLYWAEETDTPIQGYDAEEDEPQLYVINPADIDKDGIYLTVMLQQDVPIDKQQRMQTAIAAATNLKIPTRDILEMLGETDPERKINEWMHEQMDNAYFQGVLQHITFQAQQAIEEAQQVAAFEAQMQVQAQQAQEQLAGQQQGQPQQGGVQQGVEGAAFDPNQGGQPPAQAIEGAGSQPLATGQTQAARK</sequence>